<dbReference type="Proteomes" id="UP000836841">
    <property type="component" value="Chromosome 6"/>
</dbReference>
<dbReference type="PIRSF" id="PIRSF023381">
    <property type="entry name" value="MannP-dilichol_defect-1p"/>
    <property type="match status" value="1"/>
</dbReference>
<keyword evidence="3 5" id="KW-1133">Transmembrane helix</keyword>
<reference evidence="6 7" key="1">
    <citation type="submission" date="2022-03" db="EMBL/GenBank/DDBJ databases">
        <authorList>
            <person name="Nunn A."/>
            <person name="Chopra R."/>
            <person name="Nunn A."/>
            <person name="Contreras Garrido A."/>
        </authorList>
    </citation>
    <scope>NUCLEOTIDE SEQUENCE [LARGE SCALE GENOMIC DNA]</scope>
</reference>
<dbReference type="InterPro" id="IPR016817">
    <property type="entry name" value="MannP-dilichol_defect-1"/>
</dbReference>
<keyword evidence="7" id="KW-1185">Reference proteome</keyword>
<proteinExistence type="predicted"/>
<dbReference type="PANTHER" id="PTHR12226">
    <property type="entry name" value="MANNOSE-P-DOLICHOL UTILIZATION DEFECT 1 LEC35 -RELATED"/>
    <property type="match status" value="1"/>
</dbReference>
<evidence type="ECO:0000256" key="3">
    <source>
        <dbReference type="ARBA" id="ARBA00022989"/>
    </source>
</evidence>
<dbReference type="PANTHER" id="PTHR12226:SF4">
    <property type="entry name" value="MANNOSE-P-DOLICHOL UTILIZATION DEFECT 1 PROTEIN HOMOLOG 1"/>
    <property type="match status" value="1"/>
</dbReference>
<dbReference type="Gene3D" id="1.20.1280.290">
    <property type="match status" value="2"/>
</dbReference>
<evidence type="ECO:0000256" key="1">
    <source>
        <dbReference type="ARBA" id="ARBA00004141"/>
    </source>
</evidence>
<dbReference type="AlphaFoldDB" id="A0AAU9SR21"/>
<organism evidence="6 7">
    <name type="scientific">Thlaspi arvense</name>
    <name type="common">Field penny-cress</name>
    <dbReference type="NCBI Taxonomy" id="13288"/>
    <lineage>
        <taxon>Eukaryota</taxon>
        <taxon>Viridiplantae</taxon>
        <taxon>Streptophyta</taxon>
        <taxon>Embryophyta</taxon>
        <taxon>Tracheophyta</taxon>
        <taxon>Spermatophyta</taxon>
        <taxon>Magnoliopsida</taxon>
        <taxon>eudicotyledons</taxon>
        <taxon>Gunneridae</taxon>
        <taxon>Pentapetalae</taxon>
        <taxon>rosids</taxon>
        <taxon>malvids</taxon>
        <taxon>Brassicales</taxon>
        <taxon>Brassicaceae</taxon>
        <taxon>Thlaspideae</taxon>
        <taxon>Thlaspi</taxon>
    </lineage>
</organism>
<dbReference type="GO" id="GO:0016020">
    <property type="term" value="C:membrane"/>
    <property type="evidence" value="ECO:0007669"/>
    <property type="project" value="UniProtKB-SubCell"/>
</dbReference>
<feature type="transmembrane region" description="Helical" evidence="5">
    <location>
        <begin position="210"/>
        <end position="230"/>
    </location>
</feature>
<evidence type="ECO:0000256" key="5">
    <source>
        <dbReference type="SAM" id="Phobius"/>
    </source>
</evidence>
<evidence type="ECO:0000256" key="2">
    <source>
        <dbReference type="ARBA" id="ARBA00022692"/>
    </source>
</evidence>
<dbReference type="EMBL" id="OU466862">
    <property type="protein sequence ID" value="CAH2069420.1"/>
    <property type="molecule type" value="Genomic_DNA"/>
</dbReference>
<protein>
    <recommendedName>
        <fullName evidence="8">Mannose-P-dolichol utilization defect 1 protein homolog</fullName>
    </recommendedName>
</protein>
<evidence type="ECO:0000256" key="4">
    <source>
        <dbReference type="ARBA" id="ARBA00023136"/>
    </source>
</evidence>
<keyword evidence="2 5" id="KW-0812">Transmembrane</keyword>
<evidence type="ECO:0000313" key="6">
    <source>
        <dbReference type="EMBL" id="CAH2069420.1"/>
    </source>
</evidence>
<dbReference type="Pfam" id="PF04193">
    <property type="entry name" value="PQ-loop"/>
    <property type="match status" value="2"/>
</dbReference>
<name>A0AAU9SR21_THLAR</name>
<feature type="non-terminal residue" evidence="6">
    <location>
        <position position="262"/>
    </location>
</feature>
<dbReference type="InterPro" id="IPR006603">
    <property type="entry name" value="PQ-loop_rpt"/>
</dbReference>
<accession>A0AAU9SR21</accession>
<gene>
    <name evidence="6" type="ORF">TAV2_LOCUS21644</name>
</gene>
<sequence length="262" mass="29179">NKPESNLKNKSNEEATSFRFLRLELQIHDRGREEKTMDYLGIDPSCAIGSLRNGEFPAKDCLLPLISKLLGYFLVAASMTVKLPQIKKIVENKSVRGLSVAAFELEAVGYTISLAYCLHKELPFSAFGEVAFLLIQALILVACVYYFSEPLSVSTWVKAALYFALAPTVFTGKIEPLVFEGLYASKHLIFLSARIPQIWKNFRNKSTGQLSFLTCLMNLGGSMARVFTSIQVNAPFSMLIGIVLAVFTNGIIMSQILLYRTR</sequence>
<evidence type="ECO:0008006" key="8">
    <source>
        <dbReference type="Google" id="ProtNLM"/>
    </source>
</evidence>
<evidence type="ECO:0000313" key="7">
    <source>
        <dbReference type="Proteomes" id="UP000836841"/>
    </source>
</evidence>
<feature type="transmembrane region" description="Helical" evidence="5">
    <location>
        <begin position="130"/>
        <end position="147"/>
    </location>
</feature>
<feature type="transmembrane region" description="Helical" evidence="5">
    <location>
        <begin position="100"/>
        <end position="118"/>
    </location>
</feature>
<dbReference type="SMART" id="SM00679">
    <property type="entry name" value="CTNS"/>
    <property type="match status" value="2"/>
</dbReference>
<keyword evidence="4 5" id="KW-0472">Membrane</keyword>
<feature type="transmembrane region" description="Helical" evidence="5">
    <location>
        <begin position="236"/>
        <end position="259"/>
    </location>
</feature>
<comment type="subcellular location">
    <subcellularLocation>
        <location evidence="1">Membrane</location>
        <topology evidence="1">Multi-pass membrane protein</topology>
    </subcellularLocation>
</comment>